<dbReference type="EMBL" id="QLMA01000009">
    <property type="protein sequence ID" value="RAJ75515.1"/>
    <property type="molecule type" value="Genomic_DNA"/>
</dbReference>
<evidence type="ECO:0000313" key="3">
    <source>
        <dbReference type="Proteomes" id="UP000249819"/>
    </source>
</evidence>
<feature type="transmembrane region" description="Helical" evidence="1">
    <location>
        <begin position="89"/>
        <end position="107"/>
    </location>
</feature>
<proteinExistence type="predicted"/>
<accession>A0A327VNX7</accession>
<evidence type="ECO:0000256" key="1">
    <source>
        <dbReference type="SAM" id="Phobius"/>
    </source>
</evidence>
<name>A0A327VNX7_9BACT</name>
<keyword evidence="1" id="KW-1133">Transmembrane helix</keyword>
<feature type="transmembrane region" description="Helical" evidence="1">
    <location>
        <begin position="200"/>
        <end position="219"/>
    </location>
</feature>
<organism evidence="2 3">
    <name type="scientific">Chitinophaga dinghuensis</name>
    <dbReference type="NCBI Taxonomy" id="1539050"/>
    <lineage>
        <taxon>Bacteria</taxon>
        <taxon>Pseudomonadati</taxon>
        <taxon>Bacteroidota</taxon>
        <taxon>Chitinophagia</taxon>
        <taxon>Chitinophagales</taxon>
        <taxon>Chitinophagaceae</taxon>
        <taxon>Chitinophaga</taxon>
    </lineage>
</organism>
<sequence length="229" mass="26053">MTDHEHLKTLTDIRKMMERSSRFISLSGLSGISAGISALIGAFIANKWFTEYYQRWEMRQGGALTDYGDVGTRNYGYSTLEYIDLRNNLILLGLGVMAAALFFGFLFTWRKAKRDNIPVWDRSARRLAMNAFIPLATGGIFILGLMYNHAEKLTAASCLIFYGLALINASKYTVSDVRYLGFTETALGLLNLFFLNKGLYFWAIGFGFCHILYGSLMWWKYERKASLQT</sequence>
<gene>
    <name evidence="2" type="ORF">CLV59_109129</name>
</gene>
<keyword evidence="3" id="KW-1185">Reference proteome</keyword>
<evidence type="ECO:0000313" key="2">
    <source>
        <dbReference type="EMBL" id="RAJ75515.1"/>
    </source>
</evidence>
<reference evidence="2 3" key="1">
    <citation type="submission" date="2018-06" db="EMBL/GenBank/DDBJ databases">
        <title>Genomic Encyclopedia of Archaeal and Bacterial Type Strains, Phase II (KMG-II): from individual species to whole genera.</title>
        <authorList>
            <person name="Goeker M."/>
        </authorList>
    </citation>
    <scope>NUCLEOTIDE SEQUENCE [LARGE SCALE GENOMIC DNA]</scope>
    <source>
        <strain evidence="2 3">DSM 29821</strain>
    </source>
</reference>
<keyword evidence="1" id="KW-0812">Transmembrane</keyword>
<protein>
    <submittedName>
        <fullName evidence="2">Uncharacterized protein</fullName>
    </submittedName>
</protein>
<feature type="transmembrane region" description="Helical" evidence="1">
    <location>
        <begin position="127"/>
        <end position="147"/>
    </location>
</feature>
<dbReference type="OrthoDB" id="1120881at2"/>
<feature type="transmembrane region" description="Helical" evidence="1">
    <location>
        <begin position="177"/>
        <end position="194"/>
    </location>
</feature>
<keyword evidence="1" id="KW-0472">Membrane</keyword>
<dbReference type="Proteomes" id="UP000249819">
    <property type="component" value="Unassembled WGS sequence"/>
</dbReference>
<comment type="caution">
    <text evidence="2">The sequence shown here is derived from an EMBL/GenBank/DDBJ whole genome shotgun (WGS) entry which is preliminary data.</text>
</comment>
<feature type="transmembrane region" description="Helical" evidence="1">
    <location>
        <begin position="23"/>
        <end position="45"/>
    </location>
</feature>
<dbReference type="AlphaFoldDB" id="A0A327VNX7"/>
<feature type="transmembrane region" description="Helical" evidence="1">
    <location>
        <begin position="153"/>
        <end position="170"/>
    </location>
</feature>